<name>D6W926_TRICA</name>
<reference evidence="1 2" key="1">
    <citation type="journal article" date="2008" name="Nature">
        <title>The genome of the model beetle and pest Tribolium castaneum.</title>
        <authorList>
            <consortium name="Tribolium Genome Sequencing Consortium"/>
            <person name="Richards S."/>
            <person name="Gibbs R.A."/>
            <person name="Weinstock G.M."/>
            <person name="Brown S.J."/>
            <person name="Denell R."/>
            <person name="Beeman R.W."/>
            <person name="Gibbs R."/>
            <person name="Beeman R.W."/>
            <person name="Brown S.J."/>
            <person name="Bucher G."/>
            <person name="Friedrich M."/>
            <person name="Grimmelikhuijzen C.J."/>
            <person name="Klingler M."/>
            <person name="Lorenzen M."/>
            <person name="Richards S."/>
            <person name="Roth S."/>
            <person name="Schroder R."/>
            <person name="Tautz D."/>
            <person name="Zdobnov E.M."/>
            <person name="Muzny D."/>
            <person name="Gibbs R.A."/>
            <person name="Weinstock G.M."/>
            <person name="Attaway T."/>
            <person name="Bell S."/>
            <person name="Buhay C.J."/>
            <person name="Chandrabose M.N."/>
            <person name="Chavez D."/>
            <person name="Clerk-Blankenburg K.P."/>
            <person name="Cree A."/>
            <person name="Dao M."/>
            <person name="Davis C."/>
            <person name="Chacko J."/>
            <person name="Dinh H."/>
            <person name="Dugan-Rocha S."/>
            <person name="Fowler G."/>
            <person name="Garner T.T."/>
            <person name="Garnes J."/>
            <person name="Gnirke A."/>
            <person name="Hawes A."/>
            <person name="Hernandez J."/>
            <person name="Hines S."/>
            <person name="Holder M."/>
            <person name="Hume J."/>
            <person name="Jhangiani S.N."/>
            <person name="Joshi V."/>
            <person name="Khan Z.M."/>
            <person name="Jackson L."/>
            <person name="Kovar C."/>
            <person name="Kowis A."/>
            <person name="Lee S."/>
            <person name="Lewis L.R."/>
            <person name="Margolis J."/>
            <person name="Morgan M."/>
            <person name="Nazareth L.V."/>
            <person name="Nguyen N."/>
            <person name="Okwuonu G."/>
            <person name="Parker D."/>
            <person name="Richards S."/>
            <person name="Ruiz S.J."/>
            <person name="Santibanez J."/>
            <person name="Savard J."/>
            <person name="Scherer S.E."/>
            <person name="Schneider B."/>
            <person name="Sodergren E."/>
            <person name="Tautz D."/>
            <person name="Vattahil S."/>
            <person name="Villasana D."/>
            <person name="White C.S."/>
            <person name="Wright R."/>
            <person name="Park Y."/>
            <person name="Beeman R.W."/>
            <person name="Lord J."/>
            <person name="Oppert B."/>
            <person name="Lorenzen M."/>
            <person name="Brown S."/>
            <person name="Wang L."/>
            <person name="Savard J."/>
            <person name="Tautz D."/>
            <person name="Richards S."/>
            <person name="Weinstock G."/>
            <person name="Gibbs R.A."/>
            <person name="Liu Y."/>
            <person name="Worley K."/>
            <person name="Weinstock G."/>
            <person name="Elsik C.G."/>
            <person name="Reese J.T."/>
            <person name="Elhaik E."/>
            <person name="Landan G."/>
            <person name="Graur D."/>
            <person name="Arensburger P."/>
            <person name="Atkinson P."/>
            <person name="Beeman R.W."/>
            <person name="Beidler J."/>
            <person name="Brown S.J."/>
            <person name="Demuth J.P."/>
            <person name="Drury D.W."/>
            <person name="Du Y.Z."/>
            <person name="Fujiwara H."/>
            <person name="Lorenzen M."/>
            <person name="Maselli V."/>
            <person name="Osanai M."/>
            <person name="Park Y."/>
            <person name="Robertson H.M."/>
            <person name="Tu Z."/>
            <person name="Wang J.J."/>
            <person name="Wang S."/>
            <person name="Richards S."/>
            <person name="Song H."/>
            <person name="Zhang L."/>
            <person name="Sodergren E."/>
            <person name="Werner D."/>
            <person name="Stanke M."/>
            <person name="Morgenstern B."/>
            <person name="Solovyev V."/>
            <person name="Kosarev P."/>
            <person name="Brown G."/>
            <person name="Chen H.C."/>
            <person name="Ermolaeva O."/>
            <person name="Hlavina W."/>
            <person name="Kapustin Y."/>
            <person name="Kiryutin B."/>
            <person name="Kitts P."/>
            <person name="Maglott D."/>
            <person name="Pruitt K."/>
            <person name="Sapojnikov V."/>
            <person name="Souvorov A."/>
            <person name="Mackey A.J."/>
            <person name="Waterhouse R.M."/>
            <person name="Wyder S."/>
            <person name="Zdobnov E.M."/>
            <person name="Zdobnov E.M."/>
            <person name="Wyder S."/>
            <person name="Kriventseva E.V."/>
            <person name="Kadowaki T."/>
            <person name="Bork P."/>
            <person name="Aranda M."/>
            <person name="Bao R."/>
            <person name="Beermann A."/>
            <person name="Berns N."/>
            <person name="Bolognesi R."/>
            <person name="Bonneton F."/>
            <person name="Bopp D."/>
            <person name="Brown S.J."/>
            <person name="Bucher G."/>
            <person name="Butts T."/>
            <person name="Chaumot A."/>
            <person name="Denell R.E."/>
            <person name="Ferrier D.E."/>
            <person name="Friedrich M."/>
            <person name="Gordon C.M."/>
            <person name="Jindra M."/>
            <person name="Klingler M."/>
            <person name="Lan Q."/>
            <person name="Lattorff H.M."/>
            <person name="Laudet V."/>
            <person name="von Levetsow C."/>
            <person name="Liu Z."/>
            <person name="Lutz R."/>
            <person name="Lynch J.A."/>
            <person name="da Fonseca R.N."/>
            <person name="Posnien N."/>
            <person name="Reuter R."/>
            <person name="Roth S."/>
            <person name="Savard J."/>
            <person name="Schinko J.B."/>
            <person name="Schmitt C."/>
            <person name="Schoppmeier M."/>
            <person name="Schroder R."/>
            <person name="Shippy T.D."/>
            <person name="Simonnet F."/>
            <person name="Marques-Souza H."/>
            <person name="Tautz D."/>
            <person name="Tomoyasu Y."/>
            <person name="Trauner J."/>
            <person name="Van der Zee M."/>
            <person name="Vervoort M."/>
            <person name="Wittkopp N."/>
            <person name="Wimmer E.A."/>
            <person name="Yang X."/>
            <person name="Jones A.K."/>
            <person name="Sattelle D.B."/>
            <person name="Ebert P.R."/>
            <person name="Nelson D."/>
            <person name="Scott J.G."/>
            <person name="Beeman R.W."/>
            <person name="Muthukrishnan S."/>
            <person name="Kramer K.J."/>
            <person name="Arakane Y."/>
            <person name="Beeman R.W."/>
            <person name="Zhu Q."/>
            <person name="Hogenkamp D."/>
            <person name="Dixit R."/>
            <person name="Oppert B."/>
            <person name="Jiang H."/>
            <person name="Zou Z."/>
            <person name="Marshall J."/>
            <person name="Elpidina E."/>
            <person name="Vinokurov K."/>
            <person name="Oppert C."/>
            <person name="Zou Z."/>
            <person name="Evans J."/>
            <person name="Lu Z."/>
            <person name="Zhao P."/>
            <person name="Sumathipala N."/>
            <person name="Altincicek B."/>
            <person name="Vilcinskas A."/>
            <person name="Williams M."/>
            <person name="Hultmark D."/>
            <person name="Hetru C."/>
            <person name="Jiang H."/>
            <person name="Grimmelikhuijzen C.J."/>
            <person name="Hauser F."/>
            <person name="Cazzamali G."/>
            <person name="Williamson M."/>
            <person name="Park Y."/>
            <person name="Li B."/>
            <person name="Tanaka Y."/>
            <person name="Predel R."/>
            <person name="Neupert S."/>
            <person name="Schachtner J."/>
            <person name="Verleyen P."/>
            <person name="Raible F."/>
            <person name="Bork P."/>
            <person name="Friedrich M."/>
            <person name="Walden K.K."/>
            <person name="Robertson H.M."/>
            <person name="Angeli S."/>
            <person name="Foret S."/>
            <person name="Bucher G."/>
            <person name="Schuetz S."/>
            <person name="Maleszka R."/>
            <person name="Wimmer E.A."/>
            <person name="Beeman R.W."/>
            <person name="Lorenzen M."/>
            <person name="Tomoyasu Y."/>
            <person name="Miller S.C."/>
            <person name="Grossmann D."/>
            <person name="Bucher G."/>
        </authorList>
    </citation>
    <scope>NUCLEOTIDE SEQUENCE [LARGE SCALE GENOMIC DNA]</scope>
    <source>
        <strain evidence="1 2">Georgia GA2</strain>
    </source>
</reference>
<evidence type="ECO:0000313" key="2">
    <source>
        <dbReference type="Proteomes" id="UP000007266"/>
    </source>
</evidence>
<accession>D6W926</accession>
<protein>
    <submittedName>
        <fullName evidence="1">Uncharacterized protein</fullName>
    </submittedName>
</protein>
<keyword evidence="2" id="KW-1185">Reference proteome</keyword>
<organism evidence="1 2">
    <name type="scientific">Tribolium castaneum</name>
    <name type="common">Red flour beetle</name>
    <dbReference type="NCBI Taxonomy" id="7070"/>
    <lineage>
        <taxon>Eukaryota</taxon>
        <taxon>Metazoa</taxon>
        <taxon>Ecdysozoa</taxon>
        <taxon>Arthropoda</taxon>
        <taxon>Hexapoda</taxon>
        <taxon>Insecta</taxon>
        <taxon>Pterygota</taxon>
        <taxon>Neoptera</taxon>
        <taxon>Endopterygota</taxon>
        <taxon>Coleoptera</taxon>
        <taxon>Polyphaga</taxon>
        <taxon>Cucujiformia</taxon>
        <taxon>Tenebrionidae</taxon>
        <taxon>Tenebrionidae incertae sedis</taxon>
        <taxon>Tribolium</taxon>
    </lineage>
</organism>
<dbReference type="EMBL" id="KQ971312">
    <property type="protein sequence ID" value="EEZ98431.1"/>
    <property type="molecule type" value="Genomic_DNA"/>
</dbReference>
<dbReference type="HOGENOM" id="CLU_2111988_0_0_1"/>
<dbReference type="AlphaFoldDB" id="D6W926"/>
<gene>
    <name evidence="1" type="primary">GLEAN_00908</name>
    <name evidence="1" type="ORF">TcasGA2_TC000908</name>
</gene>
<proteinExistence type="predicted"/>
<dbReference type="Proteomes" id="UP000007266">
    <property type="component" value="Linkage group 2"/>
</dbReference>
<reference evidence="1 2" key="2">
    <citation type="journal article" date="2010" name="Nucleic Acids Res.">
        <title>BeetleBase in 2010: revisions to provide comprehensive genomic information for Tribolium castaneum.</title>
        <authorList>
            <person name="Kim H.S."/>
            <person name="Murphy T."/>
            <person name="Xia J."/>
            <person name="Caragea D."/>
            <person name="Park Y."/>
            <person name="Beeman R.W."/>
            <person name="Lorenzen M.D."/>
            <person name="Butcher S."/>
            <person name="Manak J.R."/>
            <person name="Brown S.J."/>
        </authorList>
    </citation>
    <scope>GENOME REANNOTATION</scope>
    <source>
        <strain evidence="1 2">Georgia GA2</strain>
    </source>
</reference>
<evidence type="ECO:0000313" key="1">
    <source>
        <dbReference type="EMBL" id="EEZ98431.1"/>
    </source>
</evidence>
<sequence length="115" mass="12839">MYIPIYILLTSFAREGRSLYIRIFRRQDDSLEISNRASDTVHGLNADFLGILQEEIGSCVAARAGLRTSLQYSFLCRLGRSPSGARRGAGALSRRRAQLGAFKAGRSRRNFQISI</sequence>